<comment type="caution">
    <text evidence="10">The sequence shown here is derived from an EMBL/GenBank/DDBJ whole genome shotgun (WGS) entry which is preliminary data.</text>
</comment>
<dbReference type="InParanoid" id="S7W727"/>
<dbReference type="GO" id="GO:0061630">
    <property type="term" value="F:ubiquitin protein ligase activity"/>
    <property type="evidence" value="ECO:0007669"/>
    <property type="project" value="UniProtKB-EC"/>
</dbReference>
<evidence type="ECO:0000259" key="8">
    <source>
        <dbReference type="PROSITE" id="PS50020"/>
    </source>
</evidence>
<feature type="domain" description="WW" evidence="8">
    <location>
        <begin position="166"/>
        <end position="199"/>
    </location>
</feature>
<proteinExistence type="predicted"/>
<dbReference type="GO" id="GO:0016567">
    <property type="term" value="P:protein ubiquitination"/>
    <property type="evidence" value="ECO:0007669"/>
    <property type="project" value="UniProtKB-UniPathway"/>
</dbReference>
<dbReference type="PANTHER" id="PTHR11254:SF440">
    <property type="entry name" value="E3 UBIQUITIN-PROTEIN LIGASE NEDD-4"/>
    <property type="match status" value="1"/>
</dbReference>
<reference evidence="11" key="1">
    <citation type="journal article" date="2013" name="PLoS Genet.">
        <title>The genome of Spraguea lophii and the basis of host-microsporidian interactions.</title>
        <authorList>
            <person name="Campbell S.E."/>
            <person name="Williams T.A."/>
            <person name="Yousuf A."/>
            <person name="Soanes D.M."/>
            <person name="Paszkiewicz K.H."/>
            <person name="Williams B.A.P."/>
        </authorList>
    </citation>
    <scope>NUCLEOTIDE SEQUENCE [LARGE SCALE GENOMIC DNA]</scope>
    <source>
        <strain evidence="11">42_110</strain>
    </source>
</reference>
<keyword evidence="5" id="KW-0677">Repeat</keyword>
<comment type="catalytic activity">
    <reaction evidence="1">
        <text>S-ubiquitinyl-[E2 ubiquitin-conjugating enzyme]-L-cysteine + [acceptor protein]-L-lysine = [E2 ubiquitin-conjugating enzyme]-L-cysteine + N(6)-ubiquitinyl-[acceptor protein]-L-lysine.</text>
        <dbReference type="EC" id="2.3.2.26"/>
    </reaction>
</comment>
<keyword evidence="6 7" id="KW-0833">Ubl conjugation pathway</keyword>
<dbReference type="PROSITE" id="PS50237">
    <property type="entry name" value="HECT"/>
    <property type="match status" value="1"/>
</dbReference>
<dbReference type="GO" id="GO:0005737">
    <property type="term" value="C:cytoplasm"/>
    <property type="evidence" value="ECO:0007669"/>
    <property type="project" value="TreeGrafter"/>
</dbReference>
<dbReference type="AlphaFoldDB" id="S7W727"/>
<keyword evidence="11" id="KW-1185">Reference proteome</keyword>
<dbReference type="InterPro" id="IPR001202">
    <property type="entry name" value="WW_dom"/>
</dbReference>
<evidence type="ECO:0000313" key="11">
    <source>
        <dbReference type="Proteomes" id="UP000014978"/>
    </source>
</evidence>
<accession>S7W727</accession>
<feature type="active site" description="Glycyl thioester intermediate" evidence="7">
    <location>
        <position position="563"/>
    </location>
</feature>
<dbReference type="OrthoDB" id="8068875at2759"/>
<dbReference type="InterPro" id="IPR050409">
    <property type="entry name" value="E3_ubiq-protein_ligase"/>
</dbReference>
<comment type="pathway">
    <text evidence="2">Protein modification; protein ubiquitination.</text>
</comment>
<dbReference type="GO" id="GO:0006511">
    <property type="term" value="P:ubiquitin-dependent protein catabolic process"/>
    <property type="evidence" value="ECO:0007669"/>
    <property type="project" value="TreeGrafter"/>
</dbReference>
<sequence length="595" mass="69680">MKLYLKKSTIKDTRFFSFIKVKSITIKIDTGNSKISINMKAKKSKLNTCIPIKAEGEIKLEILDNTNIIYTANIKPEIGMHIRKINTPGFKGELYFEILGENSFTYLENMKLQEKGYSTIEDISREENVGNDGFMRRIDYTGNVYYAHNRILQTFRKIETIGNDPVDVIEGWEKRIDNNGKTFYIDHYNRTTHRSYPWSVVGMSIIQERNNSIVQNLHEKMGIPSYTLNKYKISVARKFMIQSSAYKILHYRYNNGSIRIKFVDEIGEDYGGIFREFFYLASKEIAKDKRMVVKEGIVDVNYEYLRNRKYIKPNQYMNTDDVNTLLQMSKTIDDIDPSSTLYNVATFYSDDKNAGTNMLDDRSFFQYVGAFLGLVIAFNQNIAVQFSLSFYENLLKTPKYDLRKIQDPQMQKNLLCLYKSTDNEEIEDMSPQEYVNYTCKEYLYIIKREAYEVIKKGFNNYVGDEFLADISCYELNYMLFGRPSIPINSLLSSVRLVNCSTEDKEVQFLYNILKRKNTKFLKKFFMFVRGTGTFPNNPIGADSMQMYFEKTNADSKMFTATTCIYRLYFSNYESEEEMERYLDLSVLNTEGFHHA</sequence>
<dbReference type="VEuPathDB" id="MicrosporidiaDB:SLOPH_1235"/>
<gene>
    <name evidence="10" type="ORF">SLOPH_1235</name>
</gene>
<dbReference type="InterPro" id="IPR000569">
    <property type="entry name" value="HECT_dom"/>
</dbReference>
<dbReference type="Pfam" id="PF00632">
    <property type="entry name" value="HECT"/>
    <property type="match status" value="1"/>
</dbReference>
<evidence type="ECO:0000256" key="3">
    <source>
        <dbReference type="ARBA" id="ARBA00012485"/>
    </source>
</evidence>
<protein>
    <recommendedName>
        <fullName evidence="3">HECT-type E3 ubiquitin transferase</fullName>
        <ecNumber evidence="3">2.3.2.26</ecNumber>
    </recommendedName>
</protein>
<dbReference type="UniPathway" id="UPA00143"/>
<dbReference type="Gene3D" id="2.20.70.10">
    <property type="match status" value="1"/>
</dbReference>
<dbReference type="FunCoup" id="S7W727">
    <property type="interactions" value="143"/>
</dbReference>
<dbReference type="SUPFAM" id="SSF56204">
    <property type="entry name" value="Hect, E3 ligase catalytic domain"/>
    <property type="match status" value="1"/>
</dbReference>
<evidence type="ECO:0000256" key="5">
    <source>
        <dbReference type="ARBA" id="ARBA00022737"/>
    </source>
</evidence>
<keyword evidence="4" id="KW-0808">Transferase</keyword>
<dbReference type="PROSITE" id="PS50020">
    <property type="entry name" value="WW_DOMAIN_2"/>
    <property type="match status" value="1"/>
</dbReference>
<evidence type="ECO:0000256" key="6">
    <source>
        <dbReference type="ARBA" id="ARBA00022786"/>
    </source>
</evidence>
<dbReference type="OMA" id="AIFHRRY"/>
<organism evidence="10 11">
    <name type="scientific">Spraguea lophii (strain 42_110)</name>
    <name type="common">Microsporidian parasite</name>
    <dbReference type="NCBI Taxonomy" id="1358809"/>
    <lineage>
        <taxon>Eukaryota</taxon>
        <taxon>Fungi</taxon>
        <taxon>Fungi incertae sedis</taxon>
        <taxon>Microsporidia</taxon>
        <taxon>Spragueidae</taxon>
        <taxon>Spraguea</taxon>
    </lineage>
</organism>
<evidence type="ECO:0000256" key="2">
    <source>
        <dbReference type="ARBA" id="ARBA00004906"/>
    </source>
</evidence>
<feature type="domain" description="HECT" evidence="9">
    <location>
        <begin position="258"/>
        <end position="595"/>
    </location>
</feature>
<evidence type="ECO:0000256" key="1">
    <source>
        <dbReference type="ARBA" id="ARBA00000885"/>
    </source>
</evidence>
<evidence type="ECO:0000259" key="9">
    <source>
        <dbReference type="PROSITE" id="PS50237"/>
    </source>
</evidence>
<dbReference type="HOGENOM" id="CLU_035440_0_0_1"/>
<dbReference type="InterPro" id="IPR035983">
    <property type="entry name" value="Hect_E3_ubiquitin_ligase"/>
</dbReference>
<dbReference type="EMBL" id="ATCN01000667">
    <property type="protein sequence ID" value="EPR78611.1"/>
    <property type="molecule type" value="Genomic_DNA"/>
</dbReference>
<dbReference type="Gene3D" id="3.90.1750.10">
    <property type="entry name" value="Hect, E3 ligase catalytic domains"/>
    <property type="match status" value="1"/>
</dbReference>
<evidence type="ECO:0000256" key="7">
    <source>
        <dbReference type="PROSITE-ProRule" id="PRU00104"/>
    </source>
</evidence>
<dbReference type="PANTHER" id="PTHR11254">
    <property type="entry name" value="HECT DOMAIN UBIQUITIN-PROTEIN LIGASE"/>
    <property type="match status" value="1"/>
</dbReference>
<dbReference type="STRING" id="1358809.S7W727"/>
<dbReference type="SMART" id="SM00119">
    <property type="entry name" value="HECTc"/>
    <property type="match status" value="1"/>
</dbReference>
<evidence type="ECO:0000256" key="4">
    <source>
        <dbReference type="ARBA" id="ARBA00022679"/>
    </source>
</evidence>
<dbReference type="CDD" id="cd00201">
    <property type="entry name" value="WW"/>
    <property type="match status" value="1"/>
</dbReference>
<evidence type="ECO:0000313" key="10">
    <source>
        <dbReference type="EMBL" id="EPR78611.1"/>
    </source>
</evidence>
<name>S7W727_SPRLO</name>
<dbReference type="InterPro" id="IPR036020">
    <property type="entry name" value="WW_dom_sf"/>
</dbReference>
<dbReference type="Gene3D" id="3.30.2410.10">
    <property type="entry name" value="Hect, E3 ligase catalytic domain"/>
    <property type="match status" value="1"/>
</dbReference>
<dbReference type="EC" id="2.3.2.26" evidence="3"/>
<dbReference type="Proteomes" id="UP000014978">
    <property type="component" value="Unassembled WGS sequence"/>
</dbReference>
<dbReference type="SUPFAM" id="SSF51045">
    <property type="entry name" value="WW domain"/>
    <property type="match status" value="1"/>
</dbReference>